<gene>
    <name evidence="3" type="ORF">SAMN05444158_0316</name>
</gene>
<feature type="domain" description="GGDEF" evidence="2">
    <location>
        <begin position="248"/>
        <end position="381"/>
    </location>
</feature>
<dbReference type="PROSITE" id="PS50887">
    <property type="entry name" value="GGDEF"/>
    <property type="match status" value="1"/>
</dbReference>
<dbReference type="Gene3D" id="3.30.70.270">
    <property type="match status" value="1"/>
</dbReference>
<evidence type="ECO:0000313" key="4">
    <source>
        <dbReference type="Proteomes" id="UP000243904"/>
    </source>
</evidence>
<dbReference type="Pfam" id="PF00990">
    <property type="entry name" value="GGDEF"/>
    <property type="match status" value="1"/>
</dbReference>
<dbReference type="InterPro" id="IPR000160">
    <property type="entry name" value="GGDEF_dom"/>
</dbReference>
<dbReference type="FunFam" id="3.30.70.270:FF:000001">
    <property type="entry name" value="Diguanylate cyclase domain protein"/>
    <property type="match status" value="1"/>
</dbReference>
<dbReference type="Proteomes" id="UP000243904">
    <property type="component" value="Chromosome I"/>
</dbReference>
<dbReference type="NCBIfam" id="TIGR00254">
    <property type="entry name" value="GGDEF"/>
    <property type="match status" value="1"/>
</dbReference>
<dbReference type="GO" id="GO:0003824">
    <property type="term" value="F:catalytic activity"/>
    <property type="evidence" value="ECO:0007669"/>
    <property type="project" value="UniProtKB-ARBA"/>
</dbReference>
<sequence>MPIEKKLYSLPRWGIARWLGDAGPGVPDDIRVALIDRLHGSLPVFGAGAINTIAVAAATAIRHPTAPFLAWLVLEVAICLARLVVLLIANSAALAGRRTPTDLHILFAVAWSASVGFGALISLASGDWGVATLASLSSSAMVGGICFRNFCAPRLAGTMILLSLGPIVPGVALAGDPVLYIAYLQVPLYFLAMTAAAFRLNKMLIATMRSDRKNDHLARHDALTGLLNRAGFVDALQAKLPAGGHREKSAALLFLDLDSFKPINDTFGHQVGDRLLKLVAERLSHTLSPTDVIARLGGDEFVVLANDLTPEQALAVGHRIISVVTMSYDLGEGIRTNVGVSVGLAMSPEHGTEAEVLLAVADAALYEAKSSGKSCCRVASAGANLAALRRLQDKSTTKIGTARVA</sequence>
<dbReference type="PANTHER" id="PTHR46663:SF4">
    <property type="entry name" value="DIGUANYLATE CYCLASE DGCT-RELATED"/>
    <property type="match status" value="1"/>
</dbReference>
<proteinExistence type="predicted"/>
<protein>
    <submittedName>
        <fullName evidence="3">Diguanylate cyclase (GGDEF) domain-containing protein</fullName>
    </submittedName>
</protein>
<feature type="transmembrane region" description="Helical" evidence="1">
    <location>
        <begin position="155"/>
        <end position="174"/>
    </location>
</feature>
<dbReference type="InterPro" id="IPR043128">
    <property type="entry name" value="Rev_trsase/Diguanyl_cyclase"/>
</dbReference>
<dbReference type="AlphaFoldDB" id="A0A1H1MQ55"/>
<feature type="transmembrane region" description="Helical" evidence="1">
    <location>
        <begin position="130"/>
        <end position="148"/>
    </location>
</feature>
<evidence type="ECO:0000256" key="1">
    <source>
        <dbReference type="SAM" id="Phobius"/>
    </source>
</evidence>
<dbReference type="InterPro" id="IPR052163">
    <property type="entry name" value="DGC-Regulatory_Protein"/>
</dbReference>
<dbReference type="SUPFAM" id="SSF55073">
    <property type="entry name" value="Nucleotide cyclase"/>
    <property type="match status" value="1"/>
</dbReference>
<dbReference type="InterPro" id="IPR029787">
    <property type="entry name" value="Nucleotide_cyclase"/>
</dbReference>
<keyword evidence="1" id="KW-1133">Transmembrane helix</keyword>
<name>A0A1H1MQ55_9BRAD</name>
<feature type="transmembrane region" description="Helical" evidence="1">
    <location>
        <begin position="68"/>
        <end position="93"/>
    </location>
</feature>
<keyword evidence="1" id="KW-0812">Transmembrane</keyword>
<dbReference type="PANTHER" id="PTHR46663">
    <property type="entry name" value="DIGUANYLATE CYCLASE DGCT-RELATED"/>
    <property type="match status" value="1"/>
</dbReference>
<evidence type="ECO:0000313" key="3">
    <source>
        <dbReference type="EMBL" id="SDR88876.1"/>
    </source>
</evidence>
<keyword evidence="4" id="KW-1185">Reference proteome</keyword>
<dbReference type="RefSeq" id="WP_146686081.1">
    <property type="nucleotide sequence ID" value="NZ_LT629750.1"/>
</dbReference>
<keyword evidence="1" id="KW-0472">Membrane</keyword>
<accession>A0A1H1MQ55</accession>
<dbReference type="SMART" id="SM00267">
    <property type="entry name" value="GGDEF"/>
    <property type="match status" value="1"/>
</dbReference>
<organism evidence="3 4">
    <name type="scientific">Bradyrhizobium canariense</name>
    <dbReference type="NCBI Taxonomy" id="255045"/>
    <lineage>
        <taxon>Bacteria</taxon>
        <taxon>Pseudomonadati</taxon>
        <taxon>Pseudomonadota</taxon>
        <taxon>Alphaproteobacteria</taxon>
        <taxon>Hyphomicrobiales</taxon>
        <taxon>Nitrobacteraceae</taxon>
        <taxon>Bradyrhizobium</taxon>
    </lineage>
</organism>
<feature type="transmembrane region" description="Helical" evidence="1">
    <location>
        <begin position="180"/>
        <end position="200"/>
    </location>
</feature>
<reference evidence="4" key="1">
    <citation type="submission" date="2016-10" db="EMBL/GenBank/DDBJ databases">
        <authorList>
            <person name="Varghese N."/>
            <person name="Submissions S."/>
        </authorList>
    </citation>
    <scope>NUCLEOTIDE SEQUENCE [LARGE SCALE GENOMIC DNA]</scope>
    <source>
        <strain evidence="4">GAS369</strain>
    </source>
</reference>
<dbReference type="EMBL" id="LT629750">
    <property type="protein sequence ID" value="SDR88876.1"/>
    <property type="molecule type" value="Genomic_DNA"/>
</dbReference>
<evidence type="ECO:0000259" key="2">
    <source>
        <dbReference type="PROSITE" id="PS50887"/>
    </source>
</evidence>
<dbReference type="CDD" id="cd01949">
    <property type="entry name" value="GGDEF"/>
    <property type="match status" value="1"/>
</dbReference>
<feature type="transmembrane region" description="Helical" evidence="1">
    <location>
        <begin position="41"/>
        <end position="62"/>
    </location>
</feature>
<feature type="transmembrane region" description="Helical" evidence="1">
    <location>
        <begin position="105"/>
        <end position="124"/>
    </location>
</feature>